<comment type="caution">
    <text evidence="2">The sequence shown here is derived from an EMBL/GenBank/DDBJ whole genome shotgun (WGS) entry which is preliminary data.</text>
</comment>
<gene>
    <name evidence="2" type="ORF">GCM10011514_07950</name>
</gene>
<reference evidence="2" key="1">
    <citation type="journal article" date="2014" name="Int. J. Syst. Evol. Microbiol.">
        <title>Complete genome sequence of Corynebacterium casei LMG S-19264T (=DSM 44701T), isolated from a smear-ripened cheese.</title>
        <authorList>
            <consortium name="US DOE Joint Genome Institute (JGI-PGF)"/>
            <person name="Walter F."/>
            <person name="Albersmeier A."/>
            <person name="Kalinowski J."/>
            <person name="Ruckert C."/>
        </authorList>
    </citation>
    <scope>NUCLEOTIDE SEQUENCE</scope>
    <source>
        <strain evidence="2">CGMCC 1.15958</strain>
    </source>
</reference>
<keyword evidence="1" id="KW-0472">Membrane</keyword>
<keyword evidence="1" id="KW-0812">Transmembrane</keyword>
<name>A0A917DKK9_9BACT</name>
<dbReference type="EMBL" id="BMKK01000001">
    <property type="protein sequence ID" value="GGD46300.1"/>
    <property type="molecule type" value="Genomic_DNA"/>
</dbReference>
<evidence type="ECO:0000256" key="1">
    <source>
        <dbReference type="SAM" id="Phobius"/>
    </source>
</evidence>
<dbReference type="AlphaFoldDB" id="A0A917DKK9"/>
<accession>A0A917DKK9</accession>
<sequence>MQKRPKRRTYTKYILLVFLLVSAAVYGYFMKRTPILWGYHTFYFTPKKYRNTLHQLTNERKELASNSDNLSKVFIRQFCTLLPFWYGTRYSFYGQTETPGKGKIACGYFVTTVLEDLGLKIERNKLAQLPSEEMIKSLVEKESIRRFSQYTITDFLAGVRETGTGLYVVGLDTHTGFLLYQNNEMRFIHASGRFPYAVVNERAKDSIILGKSNYRIVGKLNDDEKVLQNWLSNQ</sequence>
<proteinExistence type="predicted"/>
<reference evidence="2" key="2">
    <citation type="submission" date="2020-09" db="EMBL/GenBank/DDBJ databases">
        <authorList>
            <person name="Sun Q."/>
            <person name="Zhou Y."/>
        </authorList>
    </citation>
    <scope>NUCLEOTIDE SEQUENCE</scope>
    <source>
        <strain evidence="2">CGMCC 1.15958</strain>
    </source>
</reference>
<feature type="transmembrane region" description="Helical" evidence="1">
    <location>
        <begin position="12"/>
        <end position="29"/>
    </location>
</feature>
<keyword evidence="1" id="KW-1133">Transmembrane helix</keyword>
<organism evidence="2 3">
    <name type="scientific">Emticicia aquatilis</name>
    <dbReference type="NCBI Taxonomy" id="1537369"/>
    <lineage>
        <taxon>Bacteria</taxon>
        <taxon>Pseudomonadati</taxon>
        <taxon>Bacteroidota</taxon>
        <taxon>Cytophagia</taxon>
        <taxon>Cytophagales</taxon>
        <taxon>Leadbetterellaceae</taxon>
        <taxon>Emticicia</taxon>
    </lineage>
</organism>
<evidence type="ECO:0000313" key="3">
    <source>
        <dbReference type="Proteomes" id="UP000609064"/>
    </source>
</evidence>
<keyword evidence="3" id="KW-1185">Reference proteome</keyword>
<protein>
    <submittedName>
        <fullName evidence="2">Uncharacterized protein</fullName>
    </submittedName>
</protein>
<evidence type="ECO:0000313" key="2">
    <source>
        <dbReference type="EMBL" id="GGD46300.1"/>
    </source>
</evidence>
<dbReference type="Proteomes" id="UP000609064">
    <property type="component" value="Unassembled WGS sequence"/>
</dbReference>
<dbReference type="RefSeq" id="WP_188764719.1">
    <property type="nucleotide sequence ID" value="NZ_BMKK01000001.1"/>
</dbReference>